<dbReference type="EMBL" id="VIWW01000002">
    <property type="protein sequence ID" value="TWF92344.1"/>
    <property type="molecule type" value="Genomic_DNA"/>
</dbReference>
<feature type="region of interest" description="Disordered" evidence="1">
    <location>
        <begin position="1"/>
        <end position="48"/>
    </location>
</feature>
<dbReference type="AlphaFoldDB" id="A0A561TZ11"/>
<evidence type="ECO:0000313" key="3">
    <source>
        <dbReference type="Proteomes" id="UP000318186"/>
    </source>
</evidence>
<gene>
    <name evidence="2" type="ORF">FHX80_12664</name>
</gene>
<reference evidence="2 3" key="1">
    <citation type="submission" date="2019-06" db="EMBL/GenBank/DDBJ databases">
        <title>Sequencing the genomes of 1000 actinobacteria strains.</title>
        <authorList>
            <person name="Klenk H.-P."/>
        </authorList>
    </citation>
    <scope>NUCLEOTIDE SEQUENCE [LARGE SCALE GENOMIC DNA]</scope>
    <source>
        <strain evidence="2 3">DSM 42059</strain>
    </source>
</reference>
<feature type="region of interest" description="Disordered" evidence="1">
    <location>
        <begin position="77"/>
        <end position="96"/>
    </location>
</feature>
<proteinExistence type="predicted"/>
<accession>A0A561TZ11</accession>
<evidence type="ECO:0000256" key="1">
    <source>
        <dbReference type="SAM" id="MobiDB-lite"/>
    </source>
</evidence>
<comment type="caution">
    <text evidence="2">The sequence shown here is derived from an EMBL/GenBank/DDBJ whole genome shotgun (WGS) entry which is preliminary data.</text>
</comment>
<dbReference type="Proteomes" id="UP000318186">
    <property type="component" value="Unassembled WGS sequence"/>
</dbReference>
<feature type="compositionally biased region" description="Low complexity" evidence="1">
    <location>
        <begin position="36"/>
        <end position="48"/>
    </location>
</feature>
<feature type="compositionally biased region" description="Polar residues" evidence="1">
    <location>
        <begin position="1"/>
        <end position="20"/>
    </location>
</feature>
<protein>
    <submittedName>
        <fullName evidence="2">Uncharacterized protein</fullName>
    </submittedName>
</protein>
<organism evidence="2 3">
    <name type="scientific">Streptomyces brevispora</name>
    <dbReference type="NCBI Taxonomy" id="887462"/>
    <lineage>
        <taxon>Bacteria</taxon>
        <taxon>Bacillati</taxon>
        <taxon>Actinomycetota</taxon>
        <taxon>Actinomycetes</taxon>
        <taxon>Kitasatosporales</taxon>
        <taxon>Streptomycetaceae</taxon>
        <taxon>Streptomyces</taxon>
    </lineage>
</organism>
<sequence length="96" mass="9728">MQRTPAAASSASVCSEQTATIAPARPASRQAANVCTSRSSVGTRTSTRPVRATRNAVCAPMKVLPVPHAETIVARNPAPADGTLPRACTAASTASL</sequence>
<name>A0A561TZ11_9ACTN</name>
<evidence type="ECO:0000313" key="2">
    <source>
        <dbReference type="EMBL" id="TWF92344.1"/>
    </source>
</evidence>